<evidence type="ECO:0000313" key="3">
    <source>
        <dbReference type="Proteomes" id="UP000574369"/>
    </source>
</evidence>
<keyword evidence="3" id="KW-1185">Reference proteome</keyword>
<sequence>MQPRHTWPRWLRPRHLNGHPHRPPTPAHHGRRSLHALALVLALSAGLTGCSLFSPLPTIELVKASASAATVAIGQGPNKASNTVFQGNAVPTRVCIEYNRSLAMADFVPALMAELKAHDVSARVFDVGVRPGDDECPAWLHYQGLQQWDKPPLSDQMRPYLAQATLSLHDAGGRLMSASSYQSEEAVMGLGKWGSTRNKLAPVVTALLTGFQS</sequence>
<comment type="caution">
    <text evidence="2">The sequence shown here is derived from an EMBL/GenBank/DDBJ whole genome shotgun (WGS) entry which is preliminary data.</text>
</comment>
<protein>
    <recommendedName>
        <fullName evidence="4">Cell division protein FtsI</fullName>
    </recommendedName>
</protein>
<gene>
    <name evidence="2" type="ORF">FHS28_001811</name>
</gene>
<feature type="region of interest" description="Disordered" evidence="1">
    <location>
        <begin position="1"/>
        <end position="30"/>
    </location>
</feature>
<dbReference type="EMBL" id="JACHXO010000002">
    <property type="protein sequence ID" value="MBB3194426.1"/>
    <property type="molecule type" value="Genomic_DNA"/>
</dbReference>
<feature type="compositionally biased region" description="Basic residues" evidence="1">
    <location>
        <begin position="11"/>
        <end position="30"/>
    </location>
</feature>
<evidence type="ECO:0008006" key="4">
    <source>
        <dbReference type="Google" id="ProtNLM"/>
    </source>
</evidence>
<proteinExistence type="predicted"/>
<name>A0ABR6GQN6_9BURK</name>
<organism evidence="2 3">
    <name type="scientific">Roseateles terrae</name>
    <dbReference type="NCBI Taxonomy" id="431060"/>
    <lineage>
        <taxon>Bacteria</taxon>
        <taxon>Pseudomonadati</taxon>
        <taxon>Pseudomonadota</taxon>
        <taxon>Betaproteobacteria</taxon>
        <taxon>Burkholderiales</taxon>
        <taxon>Sphaerotilaceae</taxon>
        <taxon>Roseateles</taxon>
    </lineage>
</organism>
<dbReference type="RefSeq" id="WP_184294425.1">
    <property type="nucleotide sequence ID" value="NZ_JACHXO010000002.1"/>
</dbReference>
<evidence type="ECO:0000313" key="2">
    <source>
        <dbReference type="EMBL" id="MBB3194426.1"/>
    </source>
</evidence>
<evidence type="ECO:0000256" key="1">
    <source>
        <dbReference type="SAM" id="MobiDB-lite"/>
    </source>
</evidence>
<dbReference type="Proteomes" id="UP000574369">
    <property type="component" value="Unassembled WGS sequence"/>
</dbReference>
<reference evidence="2 3" key="1">
    <citation type="submission" date="2020-08" db="EMBL/GenBank/DDBJ databases">
        <title>Genomic Encyclopedia of Type Strains, Phase III (KMG-III): the genomes of soil and plant-associated and newly described type strains.</title>
        <authorList>
            <person name="Whitman W."/>
        </authorList>
    </citation>
    <scope>NUCLEOTIDE SEQUENCE [LARGE SCALE GENOMIC DNA]</scope>
    <source>
        <strain evidence="2 3">CECT 7247</strain>
    </source>
</reference>
<accession>A0ABR6GQN6</accession>